<dbReference type="GeneID" id="37642360"/>
<dbReference type="GO" id="GO:0009234">
    <property type="term" value="P:menaquinone biosynthetic process"/>
    <property type="evidence" value="ECO:0007669"/>
    <property type="project" value="UniProtKB-KW"/>
</dbReference>
<dbReference type="GO" id="GO:0031956">
    <property type="term" value="F:medium-chain fatty acid-CoA ligase activity"/>
    <property type="evidence" value="ECO:0007669"/>
    <property type="project" value="TreeGrafter"/>
</dbReference>
<accession>A0A346PF40</accession>
<proteinExistence type="predicted"/>
<evidence type="ECO:0000256" key="4">
    <source>
        <dbReference type="ARBA" id="ARBA00022840"/>
    </source>
</evidence>
<dbReference type="EC" id="6.2.1.26" evidence="8"/>
<feature type="domain" description="AMP-dependent synthetase/ligase" evidence="5">
    <location>
        <begin position="16"/>
        <end position="370"/>
    </location>
</feature>
<keyword evidence="9" id="KW-1185">Reference proteome</keyword>
<dbReference type="NCBIfam" id="TIGR01923">
    <property type="entry name" value="menE"/>
    <property type="match status" value="1"/>
</dbReference>
<feature type="domain" description="AMP-binding enzyme C-terminal" evidence="6">
    <location>
        <begin position="422"/>
        <end position="512"/>
    </location>
</feature>
<dbReference type="EMBL" id="CP027033">
    <property type="protein sequence ID" value="AXR81876.1"/>
    <property type="molecule type" value="Genomic_DNA"/>
</dbReference>
<sequence length="534" mass="56656">MDGVTPIDWPTRDLLAHRVDATPQRTALVDVATDESWSYREFDDRVDAVASTLEATGLGRGDRLGVLMDTRPAFAVVCFAALRLGVTVVPLNVRETEPELVSKADRTTLTALVCERDTEAVALDVADAADASCYSVDDPDADRTQPVSIAPKREQSVDPVDVTRDTEAVIMFTSGTSGEPKGVRLTIGNLVASATASAFRLGVDPDDRWLCCLPMYHMGGLAPVLRSTLYGTTVVVQRAFDAESTARVIDARAVTGVSLVPTMVTRLLEAGWQPPESLRSVLLGGAPASSELLERCRERSVPVYPTYGMTETASQIATATPEETQQYPGTVGQPLAFTDVSVVDDDGSPVESGERGELVVSGPTVTPGYLESDHTTAAFTDRGLRTGDIGHRDQDGYLWISNRRSDRIVTGGENVDPGEVIEALCTHSRVEAAAVVGLPDEEWGERVAAVVVFDSSPNTGDSNAGATNGASETADDGLAVASLLAHCDGRLAGFKQPKTVAVTDALPRTASGTVDRDAVRALLSERGVDVSELR</sequence>
<accession>A0A346PQT1</accession>
<dbReference type="Gene3D" id="3.40.50.12780">
    <property type="entry name" value="N-terminal domain of ligase-like"/>
    <property type="match status" value="1"/>
</dbReference>
<dbReference type="InterPro" id="IPR045851">
    <property type="entry name" value="AMP-bd_C_sf"/>
</dbReference>
<dbReference type="InterPro" id="IPR010192">
    <property type="entry name" value="MenE"/>
</dbReference>
<evidence type="ECO:0000256" key="2">
    <source>
        <dbReference type="ARBA" id="ARBA00022598"/>
    </source>
</evidence>
<dbReference type="SUPFAM" id="SSF56801">
    <property type="entry name" value="Acetyl-CoA synthetase-like"/>
    <property type="match status" value="1"/>
</dbReference>
<dbReference type="InterPro" id="IPR020845">
    <property type="entry name" value="AMP-binding_CS"/>
</dbReference>
<dbReference type="Proteomes" id="UP000258613">
    <property type="component" value="Chromosome"/>
</dbReference>
<protein>
    <submittedName>
        <fullName evidence="7">Acyl-CoA synthetase</fullName>
    </submittedName>
    <submittedName>
        <fullName evidence="8">O-succinylbenzoic acid--CoA ligase</fullName>
        <ecNumber evidence="8">6.2.1.26</ecNumber>
    </submittedName>
</protein>
<dbReference type="PANTHER" id="PTHR43201:SF32">
    <property type="entry name" value="2-SUCCINYLBENZOATE--COA LIGASE, CHLOROPLASTIC_PEROXISOMAL"/>
    <property type="match status" value="1"/>
</dbReference>
<evidence type="ECO:0000256" key="3">
    <source>
        <dbReference type="ARBA" id="ARBA00022741"/>
    </source>
</evidence>
<evidence type="ECO:0000256" key="1">
    <source>
        <dbReference type="ARBA" id="ARBA00022428"/>
    </source>
</evidence>
<dbReference type="GO" id="GO:0006631">
    <property type="term" value="P:fatty acid metabolic process"/>
    <property type="evidence" value="ECO:0007669"/>
    <property type="project" value="TreeGrafter"/>
</dbReference>
<keyword evidence="1" id="KW-0474">Menaquinone biosynthesis</keyword>
<dbReference type="Gene3D" id="3.30.300.30">
    <property type="match status" value="1"/>
</dbReference>
<dbReference type="EMBL" id="CP024047">
    <property type="protein sequence ID" value="AXR78135.1"/>
    <property type="molecule type" value="Genomic_DNA"/>
</dbReference>
<evidence type="ECO:0000313" key="8">
    <source>
        <dbReference type="EMBL" id="AXR81876.1"/>
    </source>
</evidence>
<dbReference type="InterPro" id="IPR000873">
    <property type="entry name" value="AMP-dep_synth/lig_dom"/>
</dbReference>
<evidence type="ECO:0000313" key="10">
    <source>
        <dbReference type="Proteomes" id="UP000258707"/>
    </source>
</evidence>
<gene>
    <name evidence="7" type="ORF">AArc1_1811</name>
    <name evidence="8" type="ORF">AArcMg_1869</name>
</gene>
<name>A0A346PQT1_9EURY</name>
<keyword evidence="3" id="KW-0547">Nucleotide-binding</keyword>
<reference evidence="8" key="3">
    <citation type="journal article" date="2019" name="Int. J. Syst. Evol. Microbiol.">
        <title>Natronolimnobius sulfurireducens sp. nov. and Halalkaliarchaeum desulfuricum gen. nov., sp. nov., the first sulfur-respiring alkaliphilic haloarchaea from hypersaline alkaline lakes.</title>
        <authorList>
            <person name="Sorokin D.Y."/>
            <person name="Yakimov M."/>
            <person name="Messina E."/>
            <person name="Merkel A.Y."/>
            <person name="Bale N.J."/>
            <person name="Sinninghe Damste J.S."/>
        </authorList>
    </citation>
    <scope>NUCLEOTIDE SEQUENCE</scope>
    <source>
        <strain evidence="8">AArc-Mg</strain>
        <strain evidence="7">AArc1</strain>
    </source>
</reference>
<evidence type="ECO:0000313" key="9">
    <source>
        <dbReference type="Proteomes" id="UP000258613"/>
    </source>
</evidence>
<reference evidence="9" key="2">
    <citation type="submission" date="2018-02" db="EMBL/GenBank/DDBJ databases">
        <title>Phenotypic and genomic properties of facultatively anaerobic sulfur-reducing natronoarchaea from hypersaline soda lakes.</title>
        <authorList>
            <person name="Sorokin D.Y."/>
            <person name="Kublanov I.V."/>
            <person name="Roman P."/>
            <person name="Sinninghe Damste J.S."/>
            <person name="Golyshin P.N."/>
            <person name="Rojo D."/>
            <person name="Ciordia S."/>
            <person name="Mena M.D.C."/>
            <person name="Ferrer M."/>
            <person name="Messina E."/>
            <person name="Smedile F."/>
            <person name="La Spada G."/>
            <person name="La Cono V."/>
            <person name="Yakimov M.M."/>
        </authorList>
    </citation>
    <scope>NUCLEOTIDE SEQUENCE [LARGE SCALE GENOMIC DNA]</scope>
    <source>
        <strain evidence="9">AArc-Mg</strain>
    </source>
</reference>
<dbReference type="GO" id="GO:0005524">
    <property type="term" value="F:ATP binding"/>
    <property type="evidence" value="ECO:0007669"/>
    <property type="project" value="UniProtKB-KW"/>
</dbReference>
<dbReference type="PROSITE" id="PS00455">
    <property type="entry name" value="AMP_BINDING"/>
    <property type="match status" value="1"/>
</dbReference>
<dbReference type="Proteomes" id="UP000258707">
    <property type="component" value="Chromosome"/>
</dbReference>
<dbReference type="AlphaFoldDB" id="A0A346PQT1"/>
<dbReference type="GO" id="GO:0008756">
    <property type="term" value="F:o-succinylbenzoate-CoA ligase activity"/>
    <property type="evidence" value="ECO:0007669"/>
    <property type="project" value="UniProtKB-EC"/>
</dbReference>
<evidence type="ECO:0000259" key="6">
    <source>
        <dbReference type="Pfam" id="PF13193"/>
    </source>
</evidence>
<organism evidence="8 9">
    <name type="scientific">Natrarchaeobaculum sulfurireducens</name>
    <dbReference type="NCBI Taxonomy" id="2044521"/>
    <lineage>
        <taxon>Archaea</taxon>
        <taxon>Methanobacteriati</taxon>
        <taxon>Methanobacteriota</taxon>
        <taxon>Stenosarchaea group</taxon>
        <taxon>Halobacteria</taxon>
        <taxon>Halobacteriales</taxon>
        <taxon>Natrialbaceae</taxon>
        <taxon>Natrarchaeobaculum</taxon>
    </lineage>
</organism>
<dbReference type="Pfam" id="PF13193">
    <property type="entry name" value="AMP-binding_C"/>
    <property type="match status" value="1"/>
</dbReference>
<dbReference type="InterPro" id="IPR025110">
    <property type="entry name" value="AMP-bd_C"/>
</dbReference>
<reference evidence="10" key="1">
    <citation type="submission" date="2017-10" db="EMBL/GenBank/DDBJ databases">
        <title>Phenotypic and genomic properties of facultatively anaerobic sulfur-reducing natronoarchaea from hypersaline soda lakes.</title>
        <authorList>
            <person name="Sorokin D.Y."/>
            <person name="Kublanov I.V."/>
            <person name="Roman P."/>
            <person name="Sinninghe Damste J.S."/>
            <person name="Golyshin P.N."/>
            <person name="Rojo D."/>
            <person name="Ciordia S."/>
            <person name="Mena Md.C."/>
            <person name="Ferrer M."/>
            <person name="Messina E."/>
            <person name="Smedile F."/>
            <person name="La Spada G."/>
            <person name="La Cono V."/>
            <person name="Yakimov M.M."/>
        </authorList>
    </citation>
    <scope>NUCLEOTIDE SEQUENCE [LARGE SCALE GENOMIC DNA]</scope>
    <source>
        <strain evidence="10">AArc1</strain>
    </source>
</reference>
<keyword evidence="2 8" id="KW-0436">Ligase</keyword>
<evidence type="ECO:0000259" key="5">
    <source>
        <dbReference type="Pfam" id="PF00501"/>
    </source>
</evidence>
<keyword evidence="4" id="KW-0067">ATP-binding</keyword>
<dbReference type="RefSeq" id="WP_394341215.1">
    <property type="nucleotide sequence ID" value="NZ_CP024047.1"/>
</dbReference>
<dbReference type="InterPro" id="IPR042099">
    <property type="entry name" value="ANL_N_sf"/>
</dbReference>
<evidence type="ECO:0000313" key="7">
    <source>
        <dbReference type="EMBL" id="AXR78135.1"/>
    </source>
</evidence>
<dbReference type="KEGG" id="nag:AArcMg_1869"/>
<dbReference type="PANTHER" id="PTHR43201">
    <property type="entry name" value="ACYL-COA SYNTHETASE"/>
    <property type="match status" value="1"/>
</dbReference>
<dbReference type="KEGG" id="nan:AArc1_1811"/>
<dbReference type="Pfam" id="PF00501">
    <property type="entry name" value="AMP-binding"/>
    <property type="match status" value="1"/>
</dbReference>